<reference evidence="2" key="1">
    <citation type="journal article" date="2018" name="DNA Res.">
        <title>Multiple hybrid de novo genome assembly of finger millet, an orphan allotetraploid crop.</title>
        <authorList>
            <person name="Hatakeyama M."/>
            <person name="Aluri S."/>
            <person name="Balachadran M.T."/>
            <person name="Sivarajan S.R."/>
            <person name="Patrignani A."/>
            <person name="Gruter S."/>
            <person name="Poveda L."/>
            <person name="Shimizu-Inatsugi R."/>
            <person name="Baeten J."/>
            <person name="Francoijs K.J."/>
            <person name="Nataraja K.N."/>
            <person name="Reddy Y.A.N."/>
            <person name="Phadnis S."/>
            <person name="Ravikumar R.L."/>
            <person name="Schlapbach R."/>
            <person name="Sreeman S.M."/>
            <person name="Shimizu K.K."/>
        </authorList>
    </citation>
    <scope>NUCLEOTIDE SEQUENCE</scope>
</reference>
<evidence type="ECO:0000256" key="1">
    <source>
        <dbReference type="SAM" id="MobiDB-lite"/>
    </source>
</evidence>
<evidence type="ECO:0000313" key="2">
    <source>
        <dbReference type="EMBL" id="GJN32513.1"/>
    </source>
</evidence>
<name>A0AAV5FCY2_ELECO</name>
<dbReference type="EMBL" id="BQKI01000084">
    <property type="protein sequence ID" value="GJN32513.1"/>
    <property type="molecule type" value="Genomic_DNA"/>
</dbReference>
<gene>
    <name evidence="2" type="primary">gb21027</name>
    <name evidence="2" type="ORF">PR202_gb21027</name>
</gene>
<sequence>MDVWDHDDDQQFFQAPVASASGAVDRGDVQADEHDAADLMRVGADLRVRTLLLNEMNKIRAEKREPELQLDDKEDEPQPQVPRDDAADAKV</sequence>
<dbReference type="Proteomes" id="UP001054889">
    <property type="component" value="Unassembled WGS sequence"/>
</dbReference>
<organism evidence="2 3">
    <name type="scientific">Eleusine coracana subsp. coracana</name>
    <dbReference type="NCBI Taxonomy" id="191504"/>
    <lineage>
        <taxon>Eukaryota</taxon>
        <taxon>Viridiplantae</taxon>
        <taxon>Streptophyta</taxon>
        <taxon>Embryophyta</taxon>
        <taxon>Tracheophyta</taxon>
        <taxon>Spermatophyta</taxon>
        <taxon>Magnoliopsida</taxon>
        <taxon>Liliopsida</taxon>
        <taxon>Poales</taxon>
        <taxon>Poaceae</taxon>
        <taxon>PACMAD clade</taxon>
        <taxon>Chloridoideae</taxon>
        <taxon>Cynodonteae</taxon>
        <taxon>Eleusininae</taxon>
        <taxon>Eleusine</taxon>
    </lineage>
</organism>
<feature type="compositionally biased region" description="Basic and acidic residues" evidence="1">
    <location>
        <begin position="82"/>
        <end position="91"/>
    </location>
</feature>
<evidence type="ECO:0000313" key="3">
    <source>
        <dbReference type="Proteomes" id="UP001054889"/>
    </source>
</evidence>
<dbReference type="AlphaFoldDB" id="A0AAV5FCY2"/>
<comment type="caution">
    <text evidence="2">The sequence shown here is derived from an EMBL/GenBank/DDBJ whole genome shotgun (WGS) entry which is preliminary data.</text>
</comment>
<feature type="compositionally biased region" description="Basic and acidic residues" evidence="1">
    <location>
        <begin position="62"/>
        <end position="71"/>
    </location>
</feature>
<protein>
    <submittedName>
        <fullName evidence="2">Uncharacterized protein</fullName>
    </submittedName>
</protein>
<feature type="region of interest" description="Disordered" evidence="1">
    <location>
        <begin position="62"/>
        <end position="91"/>
    </location>
</feature>
<keyword evidence="3" id="KW-1185">Reference proteome</keyword>
<reference evidence="2" key="2">
    <citation type="submission" date="2021-12" db="EMBL/GenBank/DDBJ databases">
        <title>Resequencing data analysis of finger millet.</title>
        <authorList>
            <person name="Hatakeyama M."/>
            <person name="Aluri S."/>
            <person name="Balachadran M.T."/>
            <person name="Sivarajan S.R."/>
            <person name="Poveda L."/>
            <person name="Shimizu-Inatsugi R."/>
            <person name="Schlapbach R."/>
            <person name="Sreeman S.M."/>
            <person name="Shimizu K.K."/>
        </authorList>
    </citation>
    <scope>NUCLEOTIDE SEQUENCE</scope>
</reference>
<proteinExistence type="predicted"/>
<accession>A0AAV5FCY2</accession>